<comment type="caution">
    <text evidence="1">The sequence shown here is derived from an EMBL/GenBank/DDBJ whole genome shotgun (WGS) entry which is preliminary data.</text>
</comment>
<sequence>MTAKEYLNRVRRQNYILKQTEKEMNEVRADILTLRASSLSEHVSGSKNSDTADKYIRLEKYMEKVNAEWDKLIDMRNAAKALIHAMPDPAQQAVLYARYINGQRWEDIAVDMHYSWKGIFKLHGQALRVFDQLHGDKLS</sequence>
<dbReference type="InterPro" id="IPR010861">
    <property type="entry name" value="DUF1492"/>
</dbReference>
<reference evidence="1" key="1">
    <citation type="submission" date="2012-11" db="EMBL/GenBank/DDBJ databases">
        <title>Dependencies among metagenomic species, viruses, plasmids and units of genetic variation.</title>
        <authorList>
            <person name="Nielsen H.B."/>
            <person name="Almeida M."/>
            <person name="Juncker A.S."/>
            <person name="Rasmussen S."/>
            <person name="Li J."/>
            <person name="Sunagawa S."/>
            <person name="Plichta D."/>
            <person name="Gautier L."/>
            <person name="Le Chatelier E."/>
            <person name="Peletier E."/>
            <person name="Bonde I."/>
            <person name="Nielsen T."/>
            <person name="Manichanh C."/>
            <person name="Arumugam M."/>
            <person name="Batto J."/>
            <person name="Santos M.B.Q.D."/>
            <person name="Blom N."/>
            <person name="Borruel N."/>
            <person name="Burgdorf K.S."/>
            <person name="Boumezbeur F."/>
            <person name="Casellas F."/>
            <person name="Dore J."/>
            <person name="Guarner F."/>
            <person name="Hansen T."/>
            <person name="Hildebrand F."/>
            <person name="Kaas R.S."/>
            <person name="Kennedy S."/>
            <person name="Kristiansen K."/>
            <person name="Kultima J.R."/>
            <person name="Leonard P."/>
            <person name="Levenez F."/>
            <person name="Lund O."/>
            <person name="Moumen B."/>
            <person name="Le Paslier D."/>
            <person name="Pons N."/>
            <person name="Pedersen O."/>
            <person name="Prifti E."/>
            <person name="Qin J."/>
            <person name="Raes J."/>
            <person name="Tap J."/>
            <person name="Tims S."/>
            <person name="Ussery D.W."/>
            <person name="Yamada T."/>
            <person name="MetaHit consortium"/>
            <person name="Renault P."/>
            <person name="Sicheritz-Ponten T."/>
            <person name="Bork P."/>
            <person name="Wang J."/>
            <person name="Brunak S."/>
            <person name="Ehrlich S.D."/>
        </authorList>
    </citation>
    <scope>NUCLEOTIDE SEQUENCE [LARGE SCALE GENOMIC DNA]</scope>
</reference>
<dbReference type="Pfam" id="PF07374">
    <property type="entry name" value="DUF1492"/>
    <property type="match status" value="1"/>
</dbReference>
<gene>
    <name evidence="1" type="ORF">BN715_00356</name>
</gene>
<dbReference type="Proteomes" id="UP000017908">
    <property type="component" value="Unassembled WGS sequence"/>
</dbReference>
<organism evidence="1 2">
    <name type="scientific">Megasphaera elsdenii CAG:570</name>
    <dbReference type="NCBI Taxonomy" id="1263087"/>
    <lineage>
        <taxon>Bacteria</taxon>
        <taxon>Bacillati</taxon>
        <taxon>Bacillota</taxon>
        <taxon>Negativicutes</taxon>
        <taxon>Veillonellales</taxon>
        <taxon>Veillonellaceae</taxon>
        <taxon>Megasphaera</taxon>
    </lineage>
</organism>
<dbReference type="EMBL" id="CBKE010000402">
    <property type="protein sequence ID" value="CDF06157.1"/>
    <property type="molecule type" value="Genomic_DNA"/>
</dbReference>
<protein>
    <submittedName>
        <fullName evidence="1">PF07374 family protein</fullName>
    </submittedName>
</protein>
<proteinExistence type="predicted"/>
<name>R7N251_MEGEL</name>
<accession>R7N251</accession>
<evidence type="ECO:0000313" key="1">
    <source>
        <dbReference type="EMBL" id="CDF06157.1"/>
    </source>
</evidence>
<dbReference type="AlphaFoldDB" id="R7N251"/>
<evidence type="ECO:0000313" key="2">
    <source>
        <dbReference type="Proteomes" id="UP000017908"/>
    </source>
</evidence>